<evidence type="ECO:0000313" key="1">
    <source>
        <dbReference type="EMBL" id="WHZ60279.1"/>
    </source>
</evidence>
<proteinExistence type="predicted"/>
<evidence type="ECO:0000313" key="2">
    <source>
        <dbReference type="Proteomes" id="UP001226091"/>
    </source>
</evidence>
<dbReference type="EMBL" id="CP126116">
    <property type="protein sequence ID" value="WHZ60279.1"/>
    <property type="molecule type" value="Genomic_DNA"/>
</dbReference>
<reference evidence="2" key="1">
    <citation type="journal article" date="2025" name="Aquaculture">
        <title>Assessment of the bioflocculant production and safety properties of Metabacillus hrfriensis sp. nov. based on phenotypic and whole-genome sequencing analysis.</title>
        <authorList>
            <person name="Zhang R."/>
            <person name="Zhao Z."/>
            <person name="Luo L."/>
            <person name="Wang S."/>
            <person name="Guo K."/>
            <person name="Xu W."/>
        </authorList>
    </citation>
    <scope>NUCLEOTIDE SEQUENCE [LARGE SCALE GENOMIC DNA]</scope>
    <source>
        <strain evidence="2">CT-WN-B3</strain>
    </source>
</reference>
<keyword evidence="2" id="KW-1185">Reference proteome</keyword>
<sequence length="413" mass="44293">MKKYYEQITANVQVKQGLDFIKADHEQTVSEQIDITEIPAPPFKEQLRAEDYKKRLEEVGLKDVQMDEEGNVFGIRQGTGEGPVLFVSAHLDTVFPEGTDTKVIEKDGILYAPGISDDGRGLAALLSIVRAFNESGIQTKGDIIFGGTVGEEGLGDLRGVKAFFKEHPEVDGYISLDGTSATGITYKATGSHRYKISYKGPGGHSFGAFGTPSAIHALGRAISDISNVKTVKNPKTTFTVGTVEGGTSVNAIAAEANMLVDMRSNDENELVELENKILRIAKNAAKAENKRWKYKEEKGIKAEIELLGDRPAGTQPDDALNVQAAWASTQAINLSPALNEASSTDANLPISLGIPSLVLGGGGKSGLAHSPDEWFDPTDAYQGPQRAFLTMLGLVGVDGISEPLLPEYKITTN</sequence>
<dbReference type="Proteomes" id="UP001226091">
    <property type="component" value="Chromosome"/>
</dbReference>
<gene>
    <name evidence="1" type="ORF">QLQ22_15435</name>
</gene>
<protein>
    <submittedName>
        <fullName evidence="1">M20/M25/M40 family metallo-hydrolase</fullName>
    </submittedName>
</protein>
<accession>A0ACD4RIU4</accession>
<name>A0ACD4RIU4_9BACI</name>
<organism evidence="1 2">
    <name type="scientific">Metabacillus hrfriensis</name>
    <dbReference type="NCBI Taxonomy" id="3048891"/>
    <lineage>
        <taxon>Bacteria</taxon>
        <taxon>Bacillati</taxon>
        <taxon>Bacillota</taxon>
        <taxon>Bacilli</taxon>
        <taxon>Bacillales</taxon>
        <taxon>Bacillaceae</taxon>
        <taxon>Metabacillus</taxon>
    </lineage>
</organism>